<accession>A0AAU4K3U2</accession>
<dbReference type="RefSeq" id="WP_328857961.1">
    <property type="nucleotide sequence ID" value="NZ_CP108021.1"/>
</dbReference>
<gene>
    <name evidence="2" type="ORF">OG579_02575</name>
</gene>
<dbReference type="KEGG" id="whr:OG579_02575"/>
<dbReference type="Proteomes" id="UP001432128">
    <property type="component" value="Chromosome"/>
</dbReference>
<evidence type="ECO:0000313" key="2">
    <source>
        <dbReference type="EMBL" id="WUM20736.1"/>
    </source>
</evidence>
<proteinExistence type="predicted"/>
<sequence>MVSGWFRRAPRAGGTPTPRSTAPAPLDGPREAMVRDFLALDQRLSIIAEGVDAAADLATDRSLTREFEPVRASVYASIDWYLRLSGQSTELPAAGTGLVSESEYRQCSEALRTAIADLDRFYTAHSTAIENARAVRAAVPDQAGATARASDAAVDAVGALDPHLRDYSSIRAAVAEHARARDAFDRARTAGESSVIHNATADLASAVADLRAAVVEAPGRAEEVRRALASVRTRRSAVATRAQRLPQAYSALLREFSAACSEDLVGDDRRGDEALRSADHFIDAATELLAGDPDAAAERVASARGRLADAEGFVDGVTDRLALLRDVRADPRRLEADVRFAIRDAQLLAVDRRLVPRWGSVLDAAAARVERATAALVGTHPDYWGYVQELTSVSGFVAETVAKMKGEGRR</sequence>
<evidence type="ECO:0000313" key="3">
    <source>
        <dbReference type="Proteomes" id="UP001432128"/>
    </source>
</evidence>
<evidence type="ECO:0000256" key="1">
    <source>
        <dbReference type="SAM" id="MobiDB-lite"/>
    </source>
</evidence>
<dbReference type="AlphaFoldDB" id="A0AAU4K3U2"/>
<name>A0AAU4K3U2_9NOCA</name>
<protein>
    <submittedName>
        <fullName evidence="2">Uncharacterized protein</fullName>
    </submittedName>
</protein>
<feature type="region of interest" description="Disordered" evidence="1">
    <location>
        <begin position="1"/>
        <end position="28"/>
    </location>
</feature>
<organism evidence="2 3">
    <name type="scientific">Williamsia herbipolensis</name>
    <dbReference type="NCBI Taxonomy" id="1603258"/>
    <lineage>
        <taxon>Bacteria</taxon>
        <taxon>Bacillati</taxon>
        <taxon>Actinomycetota</taxon>
        <taxon>Actinomycetes</taxon>
        <taxon>Mycobacteriales</taxon>
        <taxon>Nocardiaceae</taxon>
        <taxon>Williamsia</taxon>
    </lineage>
</organism>
<reference evidence="2 3" key="1">
    <citation type="submission" date="2022-10" db="EMBL/GenBank/DDBJ databases">
        <title>The complete genomes of actinobacterial strains from the NBC collection.</title>
        <authorList>
            <person name="Joergensen T.S."/>
            <person name="Alvarez Arevalo M."/>
            <person name="Sterndorff E.B."/>
            <person name="Faurdal D."/>
            <person name="Vuksanovic O."/>
            <person name="Mourched A.-S."/>
            <person name="Charusanti P."/>
            <person name="Shaw S."/>
            <person name="Blin K."/>
            <person name="Weber T."/>
        </authorList>
    </citation>
    <scope>NUCLEOTIDE SEQUENCE [LARGE SCALE GENOMIC DNA]</scope>
    <source>
        <strain evidence="2 3">NBC_00319</strain>
    </source>
</reference>
<keyword evidence="3" id="KW-1185">Reference proteome</keyword>
<dbReference type="EMBL" id="CP108021">
    <property type="protein sequence ID" value="WUM20736.1"/>
    <property type="molecule type" value="Genomic_DNA"/>
</dbReference>